<comment type="caution">
    <text evidence="2">The sequence shown here is derived from an EMBL/GenBank/DDBJ whole genome shotgun (WGS) entry which is preliminary data.</text>
</comment>
<feature type="domain" description="Putative regulatory protein FmdB zinc ribbon" evidence="1">
    <location>
        <begin position="1"/>
        <end position="43"/>
    </location>
</feature>
<dbReference type="NCBIfam" id="TIGR02605">
    <property type="entry name" value="CxxC_CxxC_SSSS"/>
    <property type="match status" value="1"/>
</dbReference>
<evidence type="ECO:0000313" key="3">
    <source>
        <dbReference type="Proteomes" id="UP000014977"/>
    </source>
</evidence>
<dbReference type="AlphaFoldDB" id="S7V8G2"/>
<dbReference type="STRING" id="897.B2D07_00690"/>
<gene>
    <name evidence="2" type="ORF">dsmv_2336</name>
</gene>
<dbReference type="OrthoDB" id="9813321at2"/>
<proteinExistence type="predicted"/>
<sequence length="80" mass="8822">MPIYEFKCLECNEYFEILVTRTDEAVDMACPKCRAQNFERVMSTTNYAMAAGGASAGVKAQTRQCSSGSCTTYEVPGMTR</sequence>
<keyword evidence="3" id="KW-1185">Reference proteome</keyword>
<evidence type="ECO:0000259" key="1">
    <source>
        <dbReference type="SMART" id="SM00834"/>
    </source>
</evidence>
<name>S7V8G2_DESML</name>
<dbReference type="SMART" id="SM00834">
    <property type="entry name" value="CxxC_CXXC_SSSS"/>
    <property type="match status" value="1"/>
</dbReference>
<dbReference type="EMBL" id="ATHJ01000080">
    <property type="protein sequence ID" value="EPR40833.1"/>
    <property type="molecule type" value="Genomic_DNA"/>
</dbReference>
<reference evidence="2 3" key="1">
    <citation type="journal article" date="2013" name="Genome Announc.">
        <title>Draft genome sequences for three mercury-methylating, sulfate-reducing bacteria.</title>
        <authorList>
            <person name="Brown S.D."/>
            <person name="Hurt R.A.Jr."/>
            <person name="Gilmour C.C."/>
            <person name="Elias D.A."/>
        </authorList>
    </citation>
    <scope>NUCLEOTIDE SEQUENCE [LARGE SCALE GENOMIC DNA]</scope>
    <source>
        <strain evidence="2 3">DSM 2059</strain>
    </source>
</reference>
<dbReference type="InterPro" id="IPR013429">
    <property type="entry name" value="Regulatory_FmdB_Zinc_ribbon"/>
</dbReference>
<dbReference type="eggNOG" id="COG2331">
    <property type="taxonomic scope" value="Bacteria"/>
</dbReference>
<organism evidence="2 3">
    <name type="scientific">Desulfococcus multivorans DSM 2059</name>
    <dbReference type="NCBI Taxonomy" id="1121405"/>
    <lineage>
        <taxon>Bacteria</taxon>
        <taxon>Pseudomonadati</taxon>
        <taxon>Thermodesulfobacteriota</taxon>
        <taxon>Desulfobacteria</taxon>
        <taxon>Desulfobacterales</taxon>
        <taxon>Desulfococcaceae</taxon>
        <taxon>Desulfococcus</taxon>
    </lineage>
</organism>
<evidence type="ECO:0000313" key="2">
    <source>
        <dbReference type="EMBL" id="EPR40833.1"/>
    </source>
</evidence>
<dbReference type="Proteomes" id="UP000014977">
    <property type="component" value="Unassembled WGS sequence"/>
</dbReference>
<accession>S7V8G2</accession>
<dbReference type="RefSeq" id="WP_020876767.1">
    <property type="nucleotide sequence ID" value="NZ_ATHJ01000080.1"/>
</dbReference>
<dbReference type="Pfam" id="PF09723">
    <property type="entry name" value="Zn_ribbon_8"/>
    <property type="match status" value="1"/>
</dbReference>
<protein>
    <submittedName>
        <fullName evidence="2">Regulatory protein, FmdB family</fullName>
    </submittedName>
</protein>